<dbReference type="InterPro" id="IPR051458">
    <property type="entry name" value="Cyt/Met_Dipeptidase"/>
</dbReference>
<dbReference type="SUPFAM" id="SSF53187">
    <property type="entry name" value="Zn-dependent exopeptidases"/>
    <property type="match status" value="1"/>
</dbReference>
<dbReference type="SMART" id="SM00320">
    <property type="entry name" value="WD40"/>
    <property type="match status" value="1"/>
</dbReference>
<dbReference type="SUPFAM" id="SSF50978">
    <property type="entry name" value="WD40 repeat-like"/>
    <property type="match status" value="1"/>
</dbReference>
<evidence type="ECO:0000256" key="2">
    <source>
        <dbReference type="ARBA" id="ARBA00022723"/>
    </source>
</evidence>
<gene>
    <name evidence="5" type="ORF">DUNSADRAFT_4271</name>
</gene>
<evidence type="ECO:0000313" key="6">
    <source>
        <dbReference type="Proteomes" id="UP000815325"/>
    </source>
</evidence>
<keyword evidence="3" id="KW-0378">Hydrolase</keyword>
<protein>
    <recommendedName>
        <fullName evidence="7">Peptidase M20 dimerisation domain-containing protein</fullName>
    </recommendedName>
</protein>
<name>A0ABQ7FUV5_DUNSA</name>
<evidence type="ECO:0008006" key="7">
    <source>
        <dbReference type="Google" id="ProtNLM"/>
    </source>
</evidence>
<feature type="repeat" description="WD" evidence="4">
    <location>
        <begin position="74"/>
        <end position="115"/>
    </location>
</feature>
<dbReference type="Pfam" id="PF00400">
    <property type="entry name" value="WD40"/>
    <property type="match status" value="1"/>
</dbReference>
<comment type="caution">
    <text evidence="5">The sequence shown here is derived from an EMBL/GenBank/DDBJ whole genome shotgun (WGS) entry which is preliminary data.</text>
</comment>
<dbReference type="InterPro" id="IPR036322">
    <property type="entry name" value="WD40_repeat_dom_sf"/>
</dbReference>
<dbReference type="EMBL" id="MU071220">
    <property type="protein sequence ID" value="KAF5826183.1"/>
    <property type="molecule type" value="Genomic_DNA"/>
</dbReference>
<dbReference type="InterPro" id="IPR002933">
    <property type="entry name" value="Peptidase_M20"/>
</dbReference>
<keyword evidence="4" id="KW-0853">WD repeat</keyword>
<reference evidence="5" key="1">
    <citation type="submission" date="2017-08" db="EMBL/GenBank/DDBJ databases">
        <authorList>
            <person name="Polle J.E."/>
            <person name="Barry K."/>
            <person name="Cushman J."/>
            <person name="Schmutz J."/>
            <person name="Tran D."/>
            <person name="Hathwaick L.T."/>
            <person name="Yim W.C."/>
            <person name="Jenkins J."/>
            <person name="Mckie-Krisberg Z.M."/>
            <person name="Prochnik S."/>
            <person name="Lindquist E."/>
            <person name="Dockter R.B."/>
            <person name="Adam C."/>
            <person name="Molina H."/>
            <person name="Bunkerborg J."/>
            <person name="Jin E."/>
            <person name="Buchheim M."/>
            <person name="Magnuson J."/>
        </authorList>
    </citation>
    <scope>NUCLEOTIDE SEQUENCE</scope>
    <source>
        <strain evidence="5">CCAP 19/18</strain>
    </source>
</reference>
<dbReference type="Proteomes" id="UP000815325">
    <property type="component" value="Unassembled WGS sequence"/>
</dbReference>
<evidence type="ECO:0000256" key="4">
    <source>
        <dbReference type="PROSITE-ProRule" id="PRU00221"/>
    </source>
</evidence>
<organism evidence="5 6">
    <name type="scientific">Dunaliella salina</name>
    <name type="common">Green alga</name>
    <name type="synonym">Protococcus salinus</name>
    <dbReference type="NCBI Taxonomy" id="3046"/>
    <lineage>
        <taxon>Eukaryota</taxon>
        <taxon>Viridiplantae</taxon>
        <taxon>Chlorophyta</taxon>
        <taxon>core chlorophytes</taxon>
        <taxon>Chlorophyceae</taxon>
        <taxon>CS clade</taxon>
        <taxon>Chlamydomonadales</taxon>
        <taxon>Dunaliellaceae</taxon>
        <taxon>Dunaliella</taxon>
    </lineage>
</organism>
<dbReference type="Pfam" id="PF01546">
    <property type="entry name" value="Peptidase_M20"/>
    <property type="match status" value="1"/>
</dbReference>
<proteinExistence type="predicted"/>
<accession>A0ABQ7FUV5</accession>
<dbReference type="PROSITE" id="PS50082">
    <property type="entry name" value="WD_REPEATS_2"/>
    <property type="match status" value="1"/>
</dbReference>
<dbReference type="InterPro" id="IPR001680">
    <property type="entry name" value="WD40_rpt"/>
</dbReference>
<dbReference type="Gene3D" id="3.40.630.10">
    <property type="entry name" value="Zn peptidases"/>
    <property type="match status" value="1"/>
</dbReference>
<keyword evidence="1" id="KW-0645">Protease</keyword>
<evidence type="ECO:0000313" key="5">
    <source>
        <dbReference type="EMBL" id="KAF5826183.1"/>
    </source>
</evidence>
<keyword evidence="6" id="KW-1185">Reference proteome</keyword>
<evidence type="ECO:0000256" key="1">
    <source>
        <dbReference type="ARBA" id="ARBA00022670"/>
    </source>
</evidence>
<dbReference type="PANTHER" id="PTHR43270">
    <property type="entry name" value="BETA-ALA-HIS DIPEPTIDASE"/>
    <property type="match status" value="1"/>
</dbReference>
<keyword evidence="2" id="KW-0479">Metal-binding</keyword>
<sequence>MDAWDTVTAPGGHDSLQPHFPFPSHSAVTSSSRLISNGAGGGGGLGLGNGRLSVATHAHNGWDWEGQQQPLKRLVGHQGSVLCIAVDEAKQLLHSSSVDCTIKTWSLVSSEPRLKDQCLKAAKFVSKLLESLGADVKLVRTYEGNMPVVIGRLGRDPSKPTVTFYGHYDVQPAEEPDWKTDPFECNAINEYLCGRGCSDNKGPLLAFIFAVKEMVEGAKSEGSKGLPLNICFIFEGEEENASVGFRETLMSNLTWFEGTQVIIISNTNWVGENIPCLTYGMRGMISLSIQVSVCTLK</sequence>
<dbReference type="PROSITE" id="PS50294">
    <property type="entry name" value="WD_REPEATS_REGION"/>
    <property type="match status" value="1"/>
</dbReference>
<dbReference type="PANTHER" id="PTHR43270:SF8">
    <property type="entry name" value="DI- AND TRIPEPTIDASE DUG2-RELATED"/>
    <property type="match status" value="1"/>
</dbReference>
<evidence type="ECO:0000256" key="3">
    <source>
        <dbReference type="ARBA" id="ARBA00022801"/>
    </source>
</evidence>